<feature type="transmembrane region" description="Helical" evidence="8">
    <location>
        <begin position="517"/>
        <end position="542"/>
    </location>
</feature>
<dbReference type="InterPro" id="IPR011014">
    <property type="entry name" value="MscS_channel_TM-2"/>
</dbReference>
<accession>A0A7C9MHM1</accession>
<keyword evidence="3" id="KW-1003">Cell membrane</keyword>
<reference evidence="11 12" key="1">
    <citation type="submission" date="2020-01" db="EMBL/GenBank/DDBJ databases">
        <title>Genome sequence of Desulfovibrio aerotolerans DSM 16695(T).</title>
        <authorList>
            <person name="Karnachuk O."/>
            <person name="Avakyan M."/>
            <person name="Mardanov A."/>
            <person name="Kadnikov V."/>
            <person name="Ravin N."/>
        </authorList>
    </citation>
    <scope>NUCLEOTIDE SEQUENCE [LARGE SCALE GENOMIC DNA]</scope>
    <source>
        <strain evidence="11 12">DSM 16695</strain>
    </source>
</reference>
<comment type="subcellular location">
    <subcellularLocation>
        <location evidence="1">Cell membrane</location>
        <topology evidence="1">Multi-pass membrane protein</topology>
    </subcellularLocation>
</comment>
<sequence length="783" mass="85373">MTRNRTGVIILGIVSLCLALAVGRGAFAAQTEEDGLWRSIADGLTQNIAIKGQELARMRQQLPAEKTALAANLAHSSSRLDQLLLLRGVAGDTPWASRTLLLELAELSRAVDVAGSSLEDMQATLARTKQEYATLRQIRAQNASREYAELISEELAGPGRDFKELKHAVDTIKAEVDDALAQAAALSADIEAARVDETERFIEVFGRTYFESSGSLLRLANLLEVLDDIQEWANAGPRFWGPVLAFMPWAGLLGLTVVDSLVALGLLRLLLRRHPETWLALRPGLVCLALGAGLFAARHSVLYAANQFTSLLWVSIMAYALFRLSNGGRELAVLFACFLAGIVQDAVNLPASAVSALWVVVASGGAWRLHQGRSSRAVALWLLGAAAAASLFGFGPQAVIAVQAVFMLHLAIYVSGTVQRWLGELAGGRERSLAHLAQPLAVTVLAALYIAWVLVFMGGPGLVEHVFAMTFAVGKAAISLEAVSWLIVVFFLLRLLQAWFQELLAFVNFRGRPMDAGLAHTVGAAFSYVTWTLFMLFALRLFEVPLGALTWIASGLSVGIGFGLKDIVNNFVSGLIIMFGGAVKKGDIIQQGKNLGEVVDLSVRNTIVRTLDNTTVIIPNSSFLRGEIVNLSYHDTTMRLTIPVTVAPGTKIKKVKKLLQSIAKEHPDVLKKPAPEVLLRTLGRLGLEFDLQVWIDNFLKKFVVQSELATTIDQTFQENKILVPFQGVKLKYKPKGTEAMQLEASREALRQKRSSVFGRVRLLRRVHARRRWPAPAVMGGVEE</sequence>
<dbReference type="SUPFAM" id="SSF82689">
    <property type="entry name" value="Mechanosensitive channel protein MscS (YggB), C-terminal domain"/>
    <property type="match status" value="1"/>
</dbReference>
<organism evidence="11 12">
    <name type="scientific">Solidesulfovibrio aerotolerans</name>
    <dbReference type="NCBI Taxonomy" id="295255"/>
    <lineage>
        <taxon>Bacteria</taxon>
        <taxon>Pseudomonadati</taxon>
        <taxon>Thermodesulfobacteriota</taxon>
        <taxon>Desulfovibrionia</taxon>
        <taxon>Desulfovibrionales</taxon>
        <taxon>Desulfovibrionaceae</taxon>
        <taxon>Solidesulfovibrio</taxon>
    </lineage>
</organism>
<feature type="transmembrane region" description="Helical" evidence="8">
    <location>
        <begin position="279"/>
        <end position="297"/>
    </location>
</feature>
<feature type="transmembrane region" description="Helical" evidence="8">
    <location>
        <begin position="303"/>
        <end position="322"/>
    </location>
</feature>
<keyword evidence="12" id="KW-1185">Reference proteome</keyword>
<protein>
    <submittedName>
        <fullName evidence="11">Mechanosensitive ion channel</fullName>
    </submittedName>
</protein>
<evidence type="ECO:0000256" key="4">
    <source>
        <dbReference type="ARBA" id="ARBA00022692"/>
    </source>
</evidence>
<evidence type="ECO:0000256" key="6">
    <source>
        <dbReference type="ARBA" id="ARBA00023136"/>
    </source>
</evidence>
<evidence type="ECO:0000313" key="12">
    <source>
        <dbReference type="Proteomes" id="UP000482487"/>
    </source>
</evidence>
<dbReference type="InterPro" id="IPR006685">
    <property type="entry name" value="MscS_channel_2nd"/>
</dbReference>
<comment type="similarity">
    <text evidence="2">Belongs to the MscS (TC 1.A.23) family.</text>
</comment>
<feature type="transmembrane region" description="Helical" evidence="8">
    <location>
        <begin position="377"/>
        <end position="394"/>
    </location>
</feature>
<dbReference type="SUPFAM" id="SSF82861">
    <property type="entry name" value="Mechanosensitive channel protein MscS (YggB), transmembrane region"/>
    <property type="match status" value="1"/>
</dbReference>
<dbReference type="InterPro" id="IPR010920">
    <property type="entry name" value="LSM_dom_sf"/>
</dbReference>
<dbReference type="PANTHER" id="PTHR30347:SF1">
    <property type="entry name" value="MECHANOSENSITIVE CHANNEL MSCK"/>
    <property type="match status" value="1"/>
</dbReference>
<name>A0A7C9MHM1_9BACT</name>
<evidence type="ECO:0000256" key="5">
    <source>
        <dbReference type="ARBA" id="ARBA00022989"/>
    </source>
</evidence>
<feature type="transmembrane region" description="Helical" evidence="8">
    <location>
        <begin position="246"/>
        <end position="267"/>
    </location>
</feature>
<evidence type="ECO:0000259" key="9">
    <source>
        <dbReference type="Pfam" id="PF00924"/>
    </source>
</evidence>
<gene>
    <name evidence="11" type="ORF">GTA51_02300</name>
</gene>
<keyword evidence="7" id="KW-0175">Coiled coil</keyword>
<feature type="domain" description="Mechanosensitive ion channel MscS" evidence="9">
    <location>
        <begin position="566"/>
        <end position="632"/>
    </location>
</feature>
<keyword evidence="6 8" id="KW-0472">Membrane</keyword>
<dbReference type="Gene3D" id="3.30.70.100">
    <property type="match status" value="1"/>
</dbReference>
<dbReference type="InterPro" id="IPR023408">
    <property type="entry name" value="MscS_beta-dom_sf"/>
</dbReference>
<dbReference type="Pfam" id="PF21082">
    <property type="entry name" value="MS_channel_3rd"/>
    <property type="match status" value="1"/>
</dbReference>
<dbReference type="GO" id="GO:0008381">
    <property type="term" value="F:mechanosensitive monoatomic ion channel activity"/>
    <property type="evidence" value="ECO:0007669"/>
    <property type="project" value="UniProtKB-ARBA"/>
</dbReference>
<feature type="transmembrane region" description="Helical" evidence="8">
    <location>
        <begin position="331"/>
        <end position="347"/>
    </location>
</feature>
<feature type="domain" description="Mechanosensitive ion channel MscS C-terminal" evidence="10">
    <location>
        <begin position="641"/>
        <end position="721"/>
    </location>
</feature>
<dbReference type="Gene3D" id="2.30.30.60">
    <property type="match status" value="1"/>
</dbReference>
<feature type="transmembrane region" description="Helical" evidence="8">
    <location>
        <begin position="476"/>
        <end position="496"/>
    </location>
</feature>
<dbReference type="RefSeq" id="WP_160958328.1">
    <property type="nucleotide sequence ID" value="NZ_WVUD01000002.1"/>
</dbReference>
<evidence type="ECO:0000256" key="8">
    <source>
        <dbReference type="SAM" id="Phobius"/>
    </source>
</evidence>
<keyword evidence="5 8" id="KW-1133">Transmembrane helix</keyword>
<dbReference type="Pfam" id="PF00924">
    <property type="entry name" value="MS_channel_2nd"/>
    <property type="match status" value="1"/>
</dbReference>
<feature type="coiled-coil region" evidence="7">
    <location>
        <begin position="162"/>
        <end position="196"/>
    </location>
</feature>
<feature type="transmembrane region" description="Helical" evidence="8">
    <location>
        <begin position="434"/>
        <end position="456"/>
    </location>
</feature>
<dbReference type="OrthoDB" id="9799209at2"/>
<feature type="transmembrane region" description="Helical" evidence="8">
    <location>
        <begin position="548"/>
        <end position="568"/>
    </location>
</feature>
<keyword evidence="4 8" id="KW-0812">Transmembrane</keyword>
<evidence type="ECO:0000256" key="7">
    <source>
        <dbReference type="SAM" id="Coils"/>
    </source>
</evidence>
<evidence type="ECO:0000313" key="11">
    <source>
        <dbReference type="EMBL" id="MYL81969.1"/>
    </source>
</evidence>
<feature type="transmembrane region" description="Helical" evidence="8">
    <location>
        <begin position="400"/>
        <end position="422"/>
    </location>
</feature>
<dbReference type="EMBL" id="WVUD01000002">
    <property type="protein sequence ID" value="MYL81969.1"/>
    <property type="molecule type" value="Genomic_DNA"/>
</dbReference>
<dbReference type="Gene3D" id="1.10.287.1260">
    <property type="match status" value="1"/>
</dbReference>
<evidence type="ECO:0000256" key="3">
    <source>
        <dbReference type="ARBA" id="ARBA00022475"/>
    </source>
</evidence>
<comment type="caution">
    <text evidence="11">The sequence shown here is derived from an EMBL/GenBank/DDBJ whole genome shotgun (WGS) entry which is preliminary data.</text>
</comment>
<dbReference type="InterPro" id="IPR052702">
    <property type="entry name" value="MscS-like_channel"/>
</dbReference>
<dbReference type="PANTHER" id="PTHR30347">
    <property type="entry name" value="POTASSIUM CHANNEL RELATED"/>
    <property type="match status" value="1"/>
</dbReference>
<dbReference type="AlphaFoldDB" id="A0A7C9MHM1"/>
<dbReference type="GO" id="GO:0005886">
    <property type="term" value="C:plasma membrane"/>
    <property type="evidence" value="ECO:0007669"/>
    <property type="project" value="UniProtKB-SubCell"/>
</dbReference>
<dbReference type="SUPFAM" id="SSF50182">
    <property type="entry name" value="Sm-like ribonucleoproteins"/>
    <property type="match status" value="1"/>
</dbReference>
<evidence type="ECO:0000256" key="2">
    <source>
        <dbReference type="ARBA" id="ARBA00008017"/>
    </source>
</evidence>
<dbReference type="InterPro" id="IPR049278">
    <property type="entry name" value="MS_channel_C"/>
</dbReference>
<dbReference type="Proteomes" id="UP000482487">
    <property type="component" value="Unassembled WGS sequence"/>
</dbReference>
<dbReference type="InterPro" id="IPR011066">
    <property type="entry name" value="MscS_channel_C_sf"/>
</dbReference>
<proteinExistence type="inferred from homology"/>
<evidence type="ECO:0000256" key="1">
    <source>
        <dbReference type="ARBA" id="ARBA00004651"/>
    </source>
</evidence>
<evidence type="ECO:0000259" key="10">
    <source>
        <dbReference type="Pfam" id="PF21082"/>
    </source>
</evidence>